<sequence>MKLESFLHRVSRRLNLSTTLRSLTIGALGFSLLGASLALVYLVQGHAVPWYIFAIASALSATVAIVCMVKSWSDTHKAAHFADKHFQLKNGIVTSIHLSQSDETFSKLQEKWTADQIQQCDPTNIPLRYSRKLAVLALLLTSGTASMALIPTSQRVLEQEAEEAHTLQRSAHAIEELKKVVEEMEDDLSDEEAKVLKLDSIKKQVDELEATGDRKEATRQFARLEQKAREMSKDLEQKKDEEALKKAIKNLKKSTNKEAKEIAKDLENKKLAEAAKKLKKLAPKKIDSKLKTKEKIALARKQIEKLRAVSKQLAAASKSSSASAAGAGSAGSMGLAADMEALDRQAKELENKLKQVELEFQRNPNANFNAFNAKLPQTTMAVNQVANKWIRMQAKMSAKKRLDGL</sequence>
<proteinExistence type="predicted"/>
<protein>
    <submittedName>
        <fullName evidence="3">Uncharacterized protein</fullName>
    </submittedName>
</protein>
<feature type="transmembrane region" description="Helical" evidence="2">
    <location>
        <begin position="20"/>
        <end position="42"/>
    </location>
</feature>
<keyword evidence="4" id="KW-1185">Reference proteome</keyword>
<evidence type="ECO:0000256" key="2">
    <source>
        <dbReference type="SAM" id="Phobius"/>
    </source>
</evidence>
<dbReference type="Proteomes" id="UP000239907">
    <property type="component" value="Unassembled WGS sequence"/>
</dbReference>
<name>A0A2S7U415_9BACT</name>
<dbReference type="EMBL" id="MQWA01000001">
    <property type="protein sequence ID" value="PQJ29766.1"/>
    <property type="molecule type" value="Genomic_DNA"/>
</dbReference>
<organism evidence="3 4">
    <name type="scientific">Rubritalea profundi</name>
    <dbReference type="NCBI Taxonomy" id="1658618"/>
    <lineage>
        <taxon>Bacteria</taxon>
        <taxon>Pseudomonadati</taxon>
        <taxon>Verrucomicrobiota</taxon>
        <taxon>Verrucomicrobiia</taxon>
        <taxon>Verrucomicrobiales</taxon>
        <taxon>Rubritaleaceae</taxon>
        <taxon>Rubritalea</taxon>
    </lineage>
</organism>
<accession>A0A2S7U415</accession>
<evidence type="ECO:0000256" key="1">
    <source>
        <dbReference type="SAM" id="Coils"/>
    </source>
</evidence>
<feature type="transmembrane region" description="Helical" evidence="2">
    <location>
        <begin position="133"/>
        <end position="150"/>
    </location>
</feature>
<gene>
    <name evidence="3" type="ORF">BSZ32_15615</name>
</gene>
<feature type="coiled-coil region" evidence="1">
    <location>
        <begin position="157"/>
        <end position="359"/>
    </location>
</feature>
<dbReference type="AlphaFoldDB" id="A0A2S7U415"/>
<keyword evidence="2" id="KW-1133">Transmembrane helix</keyword>
<keyword evidence="2" id="KW-0472">Membrane</keyword>
<keyword evidence="2" id="KW-0812">Transmembrane</keyword>
<feature type="transmembrane region" description="Helical" evidence="2">
    <location>
        <begin position="48"/>
        <end position="69"/>
    </location>
</feature>
<comment type="caution">
    <text evidence="3">The sequence shown here is derived from an EMBL/GenBank/DDBJ whole genome shotgun (WGS) entry which is preliminary data.</text>
</comment>
<dbReference type="OrthoDB" id="187216at2"/>
<reference evidence="3 4" key="1">
    <citation type="submission" date="2016-12" db="EMBL/GenBank/DDBJ databases">
        <title>Study of bacterial adaptation to deep sea.</title>
        <authorList>
            <person name="Song J."/>
            <person name="Yoshizawa S."/>
            <person name="Kogure K."/>
        </authorList>
    </citation>
    <scope>NUCLEOTIDE SEQUENCE [LARGE SCALE GENOMIC DNA]</scope>
    <source>
        <strain evidence="3 4">SAORIC-165</strain>
    </source>
</reference>
<evidence type="ECO:0000313" key="4">
    <source>
        <dbReference type="Proteomes" id="UP000239907"/>
    </source>
</evidence>
<evidence type="ECO:0000313" key="3">
    <source>
        <dbReference type="EMBL" id="PQJ29766.1"/>
    </source>
</evidence>
<keyword evidence="1" id="KW-0175">Coiled coil</keyword>
<dbReference type="RefSeq" id="WP_105044282.1">
    <property type="nucleotide sequence ID" value="NZ_MQWA01000001.1"/>
</dbReference>